<accession>A0A183UIF3</accession>
<dbReference type="InterPro" id="IPR019334">
    <property type="entry name" value="TMEM170A/B/YPR153W-like"/>
</dbReference>
<evidence type="ECO:0000313" key="9">
    <source>
        <dbReference type="WBParaSite" id="TCNE_0000827301-mRNA-1"/>
    </source>
</evidence>
<evidence type="ECO:0000256" key="5">
    <source>
        <dbReference type="ARBA" id="ARBA00023136"/>
    </source>
</evidence>
<proteinExistence type="inferred from homology"/>
<comment type="similarity">
    <text evidence="2">Belongs to the TMEM170 family.</text>
</comment>
<dbReference type="EMBL" id="UYWY01019864">
    <property type="protein sequence ID" value="VDM39594.1"/>
    <property type="molecule type" value="Genomic_DNA"/>
</dbReference>
<keyword evidence="8" id="KW-1185">Reference proteome</keyword>
<dbReference type="WBParaSite" id="TCNE_0000827301-mRNA-1">
    <property type="protein sequence ID" value="TCNE_0000827301-mRNA-1"/>
    <property type="gene ID" value="TCNE_0000827301"/>
</dbReference>
<dbReference type="GO" id="GO:0016020">
    <property type="term" value="C:membrane"/>
    <property type="evidence" value="ECO:0007669"/>
    <property type="project" value="UniProtKB-SubCell"/>
</dbReference>
<organism evidence="8 9">
    <name type="scientific">Toxocara canis</name>
    <name type="common">Canine roundworm</name>
    <dbReference type="NCBI Taxonomy" id="6265"/>
    <lineage>
        <taxon>Eukaryota</taxon>
        <taxon>Metazoa</taxon>
        <taxon>Ecdysozoa</taxon>
        <taxon>Nematoda</taxon>
        <taxon>Chromadorea</taxon>
        <taxon>Rhabditida</taxon>
        <taxon>Spirurina</taxon>
        <taxon>Ascaridomorpha</taxon>
        <taxon>Ascaridoidea</taxon>
        <taxon>Toxocaridae</taxon>
        <taxon>Toxocara</taxon>
    </lineage>
</organism>
<keyword evidence="5 6" id="KW-0472">Membrane</keyword>
<evidence type="ECO:0000256" key="4">
    <source>
        <dbReference type="ARBA" id="ARBA00022989"/>
    </source>
</evidence>
<sequence length="168" mass="18371">MVKAMGQGRDQGRRRVRLGLMSEASLPDKPELRSGGVVTLVGVFDCERSSFSLWEVLTLESEDMVSFWEMWLGITVWMTVSYAFVYFLAAAVSTLMLRKHPWMLAITIPMLAMSVICPATLGALTSATIALTFSSADKAISCSHCMALGCAQTFFAVIIGFSRILATL</sequence>
<keyword evidence="3 6" id="KW-0812">Transmembrane</keyword>
<evidence type="ECO:0000313" key="8">
    <source>
        <dbReference type="Proteomes" id="UP000050794"/>
    </source>
</evidence>
<evidence type="ECO:0000256" key="1">
    <source>
        <dbReference type="ARBA" id="ARBA00004141"/>
    </source>
</evidence>
<gene>
    <name evidence="7" type="ORF">TCNE_LOCUS8273</name>
</gene>
<name>A0A183UIF3_TOXCA</name>
<dbReference type="Pfam" id="PF10190">
    <property type="entry name" value="Tmemb_170"/>
    <property type="match status" value="1"/>
</dbReference>
<evidence type="ECO:0000256" key="6">
    <source>
        <dbReference type="SAM" id="Phobius"/>
    </source>
</evidence>
<feature type="transmembrane region" description="Helical" evidence="6">
    <location>
        <begin position="71"/>
        <end position="96"/>
    </location>
</feature>
<reference evidence="7 8" key="2">
    <citation type="submission" date="2018-11" db="EMBL/GenBank/DDBJ databases">
        <authorList>
            <consortium name="Pathogen Informatics"/>
        </authorList>
    </citation>
    <scope>NUCLEOTIDE SEQUENCE [LARGE SCALE GENOMIC DNA]</scope>
</reference>
<evidence type="ECO:0000256" key="2">
    <source>
        <dbReference type="ARBA" id="ARBA00006325"/>
    </source>
</evidence>
<dbReference type="PANTHER" id="PTHR22779:SF6">
    <property type="entry name" value="SD17342P"/>
    <property type="match status" value="1"/>
</dbReference>
<keyword evidence="4 6" id="KW-1133">Transmembrane helix</keyword>
<protein>
    <submittedName>
        <fullName evidence="9">Transmembrane protein 170A</fullName>
    </submittedName>
</protein>
<evidence type="ECO:0000256" key="3">
    <source>
        <dbReference type="ARBA" id="ARBA00022692"/>
    </source>
</evidence>
<evidence type="ECO:0000313" key="7">
    <source>
        <dbReference type="EMBL" id="VDM39594.1"/>
    </source>
</evidence>
<feature type="transmembrane region" description="Helical" evidence="6">
    <location>
        <begin position="102"/>
        <end position="133"/>
    </location>
</feature>
<reference evidence="9" key="1">
    <citation type="submission" date="2016-06" db="UniProtKB">
        <authorList>
            <consortium name="WormBaseParasite"/>
        </authorList>
    </citation>
    <scope>IDENTIFICATION</scope>
</reference>
<dbReference type="Proteomes" id="UP000050794">
    <property type="component" value="Unassembled WGS sequence"/>
</dbReference>
<dbReference type="PANTHER" id="PTHR22779">
    <property type="entry name" value="SD17342P"/>
    <property type="match status" value="1"/>
</dbReference>
<comment type="subcellular location">
    <subcellularLocation>
        <location evidence="1">Membrane</location>
        <topology evidence="1">Multi-pass membrane protein</topology>
    </subcellularLocation>
</comment>
<dbReference type="AlphaFoldDB" id="A0A183UIF3"/>
<feature type="transmembrane region" description="Helical" evidence="6">
    <location>
        <begin position="145"/>
        <end position="166"/>
    </location>
</feature>